<protein>
    <submittedName>
        <fullName evidence="2">Glycosyltransferase</fullName>
    </submittedName>
</protein>
<gene>
    <name evidence="2" type="ORF">ACFPMF_04080</name>
</gene>
<dbReference type="RefSeq" id="WP_379841375.1">
    <property type="nucleotide sequence ID" value="NZ_JBHSMA010000001.1"/>
</dbReference>
<evidence type="ECO:0000313" key="2">
    <source>
        <dbReference type="EMBL" id="MFC5408471.1"/>
    </source>
</evidence>
<dbReference type="Pfam" id="PF06722">
    <property type="entry name" value="EryCIII-like_C"/>
    <property type="match status" value="1"/>
</dbReference>
<feature type="domain" description="Erythromycin biosynthesis protein CIII-like C-terminal" evidence="1">
    <location>
        <begin position="309"/>
        <end position="421"/>
    </location>
</feature>
<proteinExistence type="predicted"/>
<dbReference type="PANTHER" id="PTHR48050">
    <property type="entry name" value="STEROL 3-BETA-GLUCOSYLTRANSFERASE"/>
    <property type="match status" value="1"/>
</dbReference>
<evidence type="ECO:0000259" key="1">
    <source>
        <dbReference type="Pfam" id="PF06722"/>
    </source>
</evidence>
<dbReference type="InterPro" id="IPR010610">
    <property type="entry name" value="EryCIII-like_C"/>
</dbReference>
<dbReference type="PANTHER" id="PTHR48050:SF13">
    <property type="entry name" value="STEROL 3-BETA-GLUCOSYLTRANSFERASE UGT80A2"/>
    <property type="match status" value="1"/>
</dbReference>
<comment type="caution">
    <text evidence="2">The sequence shown here is derived from an EMBL/GenBank/DDBJ whole genome shotgun (WGS) entry which is preliminary data.</text>
</comment>
<keyword evidence="3" id="KW-1185">Reference proteome</keyword>
<dbReference type="Proteomes" id="UP001596106">
    <property type="component" value="Unassembled WGS sequence"/>
</dbReference>
<name>A0ABW0I4K6_9BACT</name>
<sequence>MNAKKILVACIPADGHFNPLTGIAKHLQELGHDVRWYTGGRYRTKAEKLGFPTYPFRRAKVVNQDTFEDLYPQRKYIKGKLARLRFDFEEVFLNRAPEFVADLIAIYQEFPFELLLCDTLFSAAPIVKQVLEIPVVTIGIVPLSESSCDLPPAGLGLEPASGFWGKHVQAALRYLTKHLFFKPCTDLYNRYLRQHGLVPTSDFVFDAFIRSADLYLQSGAPGFEYARKDMSPNVRFVGPLLPYSQGIRRSFTRYPHLKQYRKVILVTQGTVERDTEKIIVPTLEAFKESPYLVIATTGGSQTDALRARFPQENLIIEDFVDFNEIMPHCDVYVTNGGYGGVMLGIQHGLPMVAAGVNEGKNEITARIGYFKLGVNLKTENPSPAQIRKQVENLLNNPVYRRNVVKLRNEFMTYNPNELCEKYIADVLGEPLRPPVRQTGQHAAGQRIASQRRTLLTC</sequence>
<evidence type="ECO:0000313" key="3">
    <source>
        <dbReference type="Proteomes" id="UP001596106"/>
    </source>
</evidence>
<organism evidence="2 3">
    <name type="scientific">Larkinella bovis</name>
    <dbReference type="NCBI Taxonomy" id="683041"/>
    <lineage>
        <taxon>Bacteria</taxon>
        <taxon>Pseudomonadati</taxon>
        <taxon>Bacteroidota</taxon>
        <taxon>Cytophagia</taxon>
        <taxon>Cytophagales</taxon>
        <taxon>Spirosomataceae</taxon>
        <taxon>Larkinella</taxon>
    </lineage>
</organism>
<dbReference type="CDD" id="cd03784">
    <property type="entry name" value="GT1_Gtf-like"/>
    <property type="match status" value="1"/>
</dbReference>
<dbReference type="Gene3D" id="3.40.50.2000">
    <property type="entry name" value="Glycogen Phosphorylase B"/>
    <property type="match status" value="2"/>
</dbReference>
<dbReference type="SUPFAM" id="SSF53756">
    <property type="entry name" value="UDP-Glycosyltransferase/glycogen phosphorylase"/>
    <property type="match status" value="1"/>
</dbReference>
<dbReference type="EMBL" id="JBHSMA010000001">
    <property type="protein sequence ID" value="MFC5408471.1"/>
    <property type="molecule type" value="Genomic_DNA"/>
</dbReference>
<dbReference type="InterPro" id="IPR002213">
    <property type="entry name" value="UDP_glucos_trans"/>
</dbReference>
<accession>A0ABW0I4K6</accession>
<reference evidence="3" key="1">
    <citation type="journal article" date="2019" name="Int. J. Syst. Evol. Microbiol.">
        <title>The Global Catalogue of Microorganisms (GCM) 10K type strain sequencing project: providing services to taxonomists for standard genome sequencing and annotation.</title>
        <authorList>
            <consortium name="The Broad Institute Genomics Platform"/>
            <consortium name="The Broad Institute Genome Sequencing Center for Infectious Disease"/>
            <person name="Wu L."/>
            <person name="Ma J."/>
        </authorList>
    </citation>
    <scope>NUCLEOTIDE SEQUENCE [LARGE SCALE GENOMIC DNA]</scope>
    <source>
        <strain evidence="3">CCUG 55250</strain>
    </source>
</reference>
<dbReference type="InterPro" id="IPR050426">
    <property type="entry name" value="Glycosyltransferase_28"/>
</dbReference>